<feature type="compositionally biased region" description="Basic residues" evidence="4">
    <location>
        <begin position="640"/>
        <end position="652"/>
    </location>
</feature>
<dbReference type="InterPro" id="IPR043360">
    <property type="entry name" value="PP2B"/>
</dbReference>
<dbReference type="Proteomes" id="UP001146120">
    <property type="component" value="Unassembled WGS sequence"/>
</dbReference>
<feature type="compositionally biased region" description="Polar residues" evidence="4">
    <location>
        <begin position="208"/>
        <end position="218"/>
    </location>
</feature>
<dbReference type="GO" id="GO:0097720">
    <property type="term" value="P:calcineurin-mediated signaling"/>
    <property type="evidence" value="ECO:0007669"/>
    <property type="project" value="InterPro"/>
</dbReference>
<dbReference type="PROSITE" id="PS00125">
    <property type="entry name" value="SER_THR_PHOSPHATASE"/>
    <property type="match status" value="1"/>
</dbReference>
<comment type="similarity">
    <text evidence="1 3">Belongs to the PPP phosphatase family.</text>
</comment>
<dbReference type="InterPro" id="IPR006186">
    <property type="entry name" value="Ser/Thr-sp_prot-phosphatase"/>
</dbReference>
<sequence>MSKLNAFLAAVPSNASLTSPSPSPITKPTASSFGHSNSFDVTSSASIRSLAQKLNDLPEAPVSNGSPTKEVSNQEEAVDANDNAAASARPPPMLIVKISDQHATDVSPTKQQPRTPLSKFQAAVPARSPKPMPASPAPQSKPAVEAVDEAGPLRRLASAQGYHHRRVSTDSMMFNRFLRKQAHRDIDADVVQHFSSIPTVTLSRSHARSTTSVTTTPMDESEDNNETFRGVDPLELMDQFRRGETISVAAALDIIKHATNLMTLDPNVITLRAPFTVVGDLHGQYQDLVQIFRAHGVPSPSNQFLFLGDYVDRGLASCEIILLLLAFKSSFPAHVHLLRGNHECRSLSTFYGFRAECLQKYGAIVYNRAIQAFESMPLAAVLETARGRFLAVHGGISPDLKRIDDINDSVNRFMEPEPKGALCDLLWSDPAKDEKQENDWAPNLVRGCSYTFNARVCRRFLETNNLVAIIRAHELEEDGYREHFQSATSAENAPAPVITVFSAPEYCNTNQNVGATLYVPWEQAHSYRQHKRCVDKEKPYGGVSEDKAMQQFLKDKLPFLPLDFHELVALCRQLRSNVHPTKSSTAVANDKSGYMLEQSAYSRSHASASNIHHQKSAVVVEEDEIDRDDDDEENDEARTRRSRASRRARSSRSHTGAKSTADSMASDEVTGFSYLQGSILSRNDSRHLQQQQRRRSIRTSGHAEERRRRRQVGGYILCPGLQSLYEWLFGRLDGVSNPATDVKPVVVRSGSLVSMHGNNNNNIVEGPVSISENQAAEVRGHRRYSFDVRALSGNSAPSKHAITSRGQSFQQMSGAPQMPAKDNTDDDDEEEEEEEDVHPVTQDDLDELQHFYRRSLPCVLPSRSFTNSSPTKSNIEIFTNEQWKALRLYFGVLDVEGNGVLMEESFVVLLAEQDSDAYATEEELELLLEQIDCNGDGIITEQDFLLFAYRAFLRWKKKNHS</sequence>
<dbReference type="PANTHER" id="PTHR45673">
    <property type="entry name" value="SERINE/THREONINE-PROTEIN PHOSPHATASE 2B CATALYTIC SUBUNIT 1-RELATED"/>
    <property type="match status" value="1"/>
</dbReference>
<feature type="domain" description="EF-hand" evidence="5">
    <location>
        <begin position="919"/>
        <end position="954"/>
    </location>
</feature>
<dbReference type="PRINTS" id="PR00114">
    <property type="entry name" value="STPHPHTASE"/>
</dbReference>
<evidence type="ECO:0000256" key="1">
    <source>
        <dbReference type="ARBA" id="ARBA00008294"/>
    </source>
</evidence>
<dbReference type="EC" id="3.1.3.16" evidence="3"/>
<organism evidence="6 7">
    <name type="scientific">Lagenidium giganteum</name>
    <dbReference type="NCBI Taxonomy" id="4803"/>
    <lineage>
        <taxon>Eukaryota</taxon>
        <taxon>Sar</taxon>
        <taxon>Stramenopiles</taxon>
        <taxon>Oomycota</taxon>
        <taxon>Peronosporomycetes</taxon>
        <taxon>Pythiales</taxon>
        <taxon>Pythiaceae</taxon>
    </lineage>
</organism>
<accession>A0AAV2ZAS2</accession>
<feature type="compositionally biased region" description="Polar residues" evidence="4">
    <location>
        <begin position="804"/>
        <end position="814"/>
    </location>
</feature>
<evidence type="ECO:0000259" key="5">
    <source>
        <dbReference type="PROSITE" id="PS50222"/>
    </source>
</evidence>
<evidence type="ECO:0000313" key="7">
    <source>
        <dbReference type="Proteomes" id="UP001146120"/>
    </source>
</evidence>
<evidence type="ECO:0000256" key="4">
    <source>
        <dbReference type="SAM" id="MobiDB-lite"/>
    </source>
</evidence>
<dbReference type="InterPro" id="IPR011992">
    <property type="entry name" value="EF-hand-dom_pair"/>
</dbReference>
<dbReference type="Pfam" id="PF00149">
    <property type="entry name" value="Metallophos"/>
    <property type="match status" value="1"/>
</dbReference>
<proteinExistence type="inferred from homology"/>
<protein>
    <recommendedName>
        <fullName evidence="3">Serine/threonine-protein phosphatase</fullName>
        <ecNumber evidence="3">3.1.3.16</ecNumber>
    </recommendedName>
</protein>
<keyword evidence="3" id="KW-0378">Hydrolase</keyword>
<dbReference type="PROSITE" id="PS50222">
    <property type="entry name" value="EF_HAND_2"/>
    <property type="match status" value="1"/>
</dbReference>
<dbReference type="GO" id="GO:0005509">
    <property type="term" value="F:calcium ion binding"/>
    <property type="evidence" value="ECO:0007669"/>
    <property type="project" value="InterPro"/>
</dbReference>
<dbReference type="SMART" id="SM00156">
    <property type="entry name" value="PP2Ac"/>
    <property type="match status" value="1"/>
</dbReference>
<dbReference type="InterPro" id="IPR002048">
    <property type="entry name" value="EF_hand_dom"/>
</dbReference>
<evidence type="ECO:0000256" key="3">
    <source>
        <dbReference type="RuleBase" id="RU004273"/>
    </source>
</evidence>
<evidence type="ECO:0000256" key="2">
    <source>
        <dbReference type="ARBA" id="ARBA00022837"/>
    </source>
</evidence>
<dbReference type="InterPro" id="IPR004843">
    <property type="entry name" value="Calcineurin-like_PHP"/>
</dbReference>
<comment type="catalytic activity">
    <reaction evidence="3">
        <text>O-phospho-L-threonyl-[protein] + H2O = L-threonyl-[protein] + phosphate</text>
        <dbReference type="Rhea" id="RHEA:47004"/>
        <dbReference type="Rhea" id="RHEA-COMP:11060"/>
        <dbReference type="Rhea" id="RHEA-COMP:11605"/>
        <dbReference type="ChEBI" id="CHEBI:15377"/>
        <dbReference type="ChEBI" id="CHEBI:30013"/>
        <dbReference type="ChEBI" id="CHEBI:43474"/>
        <dbReference type="ChEBI" id="CHEBI:61977"/>
        <dbReference type="EC" id="3.1.3.16"/>
    </reaction>
</comment>
<feature type="compositionally biased region" description="Polar residues" evidence="4">
    <location>
        <begin position="63"/>
        <end position="75"/>
    </location>
</feature>
<dbReference type="EMBL" id="DAKRPA010000007">
    <property type="protein sequence ID" value="DBA04526.1"/>
    <property type="molecule type" value="Genomic_DNA"/>
</dbReference>
<keyword evidence="7" id="KW-1185">Reference proteome</keyword>
<feature type="compositionally biased region" description="Low complexity" evidence="4">
    <location>
        <begin position="16"/>
        <end position="32"/>
    </location>
</feature>
<feature type="compositionally biased region" description="Polar residues" evidence="4">
    <location>
        <begin position="654"/>
        <end position="663"/>
    </location>
</feature>
<dbReference type="SUPFAM" id="SSF56300">
    <property type="entry name" value="Metallo-dependent phosphatases"/>
    <property type="match status" value="1"/>
</dbReference>
<keyword evidence="2" id="KW-0106">Calcium</keyword>
<reference evidence="6" key="1">
    <citation type="submission" date="2022-11" db="EMBL/GenBank/DDBJ databases">
        <authorList>
            <person name="Morgan W.R."/>
            <person name="Tartar A."/>
        </authorList>
    </citation>
    <scope>NUCLEOTIDE SEQUENCE</scope>
    <source>
        <strain evidence="6">ARSEF 373</strain>
    </source>
</reference>
<dbReference type="InterPro" id="IPR029052">
    <property type="entry name" value="Metallo-depent_PP-like"/>
</dbReference>
<feature type="region of interest" description="Disordered" evidence="4">
    <location>
        <begin position="57"/>
        <end position="141"/>
    </location>
</feature>
<dbReference type="SUPFAM" id="SSF47473">
    <property type="entry name" value="EF-hand"/>
    <property type="match status" value="1"/>
</dbReference>
<feature type="region of interest" description="Disordered" evidence="4">
    <location>
        <begin position="208"/>
        <end position="227"/>
    </location>
</feature>
<dbReference type="PROSITE" id="PS00018">
    <property type="entry name" value="EF_HAND_1"/>
    <property type="match status" value="1"/>
</dbReference>
<feature type="region of interest" description="Disordered" evidence="4">
    <location>
        <begin position="789"/>
        <end position="844"/>
    </location>
</feature>
<feature type="region of interest" description="Disordered" evidence="4">
    <location>
        <begin position="12"/>
        <end position="39"/>
    </location>
</feature>
<dbReference type="Gene3D" id="1.10.238.10">
    <property type="entry name" value="EF-hand"/>
    <property type="match status" value="1"/>
</dbReference>
<feature type="region of interest" description="Disordered" evidence="4">
    <location>
        <begin position="604"/>
        <end position="664"/>
    </location>
</feature>
<dbReference type="Gene3D" id="3.60.21.10">
    <property type="match status" value="1"/>
</dbReference>
<feature type="compositionally biased region" description="Acidic residues" evidence="4">
    <location>
        <begin position="824"/>
        <end position="836"/>
    </location>
</feature>
<gene>
    <name evidence="6" type="ORF">N0F65_011074</name>
</gene>
<comment type="caution">
    <text evidence="6">The sequence shown here is derived from an EMBL/GenBank/DDBJ whole genome shotgun (WGS) entry which is preliminary data.</text>
</comment>
<dbReference type="InterPro" id="IPR018247">
    <property type="entry name" value="EF_Hand_1_Ca_BS"/>
</dbReference>
<feature type="compositionally biased region" description="Acidic residues" evidence="4">
    <location>
        <begin position="620"/>
        <end position="635"/>
    </location>
</feature>
<evidence type="ECO:0000313" key="6">
    <source>
        <dbReference type="EMBL" id="DBA04526.1"/>
    </source>
</evidence>
<feature type="region of interest" description="Disordered" evidence="4">
    <location>
        <begin position="682"/>
        <end position="708"/>
    </location>
</feature>
<dbReference type="GO" id="GO:0033192">
    <property type="term" value="F:calmodulin-dependent protein phosphatase activity"/>
    <property type="evidence" value="ECO:0007669"/>
    <property type="project" value="InterPro"/>
</dbReference>
<reference evidence="6" key="2">
    <citation type="journal article" date="2023" name="Microbiol Resour">
        <title>Decontamination and Annotation of the Draft Genome Sequence of the Oomycete Lagenidium giganteum ARSEF 373.</title>
        <authorList>
            <person name="Morgan W.R."/>
            <person name="Tartar A."/>
        </authorList>
    </citation>
    <scope>NUCLEOTIDE SEQUENCE</scope>
    <source>
        <strain evidence="6">ARSEF 373</strain>
    </source>
</reference>
<name>A0AAV2ZAS2_9STRA</name>
<feature type="compositionally biased region" description="Polar residues" evidence="4">
    <location>
        <begin position="104"/>
        <end position="115"/>
    </location>
</feature>
<dbReference type="AlphaFoldDB" id="A0AAV2ZAS2"/>